<comment type="caution">
    <text evidence="7">The sequence shown here is derived from an EMBL/GenBank/DDBJ whole genome shotgun (WGS) entry which is preliminary data.</text>
</comment>
<dbReference type="InterPro" id="IPR029063">
    <property type="entry name" value="SAM-dependent_MTases_sf"/>
</dbReference>
<protein>
    <submittedName>
        <fullName evidence="7">Methyltransferase domain-containing protein</fullName>
    </submittedName>
</protein>
<dbReference type="SUPFAM" id="SSF53335">
    <property type="entry name" value="S-adenosyl-L-methionine-dependent methyltransferases"/>
    <property type="match status" value="1"/>
</dbReference>
<comment type="pathway">
    <text evidence="1">Lipid metabolism.</text>
</comment>
<dbReference type="PANTHER" id="PTHR44307">
    <property type="entry name" value="PHOSPHOETHANOLAMINE METHYLTRANSFERASE"/>
    <property type="match status" value="1"/>
</dbReference>
<dbReference type="Pfam" id="PF13649">
    <property type="entry name" value="Methyltransf_25"/>
    <property type="match status" value="1"/>
</dbReference>
<dbReference type="GO" id="GO:0008168">
    <property type="term" value="F:methyltransferase activity"/>
    <property type="evidence" value="ECO:0007669"/>
    <property type="project" value="UniProtKB-KW"/>
</dbReference>
<comment type="catalytic activity">
    <reaction evidence="5">
        <text>phosphoethanolamine + S-adenosyl-L-methionine = N-methylethanolamine phosphate + S-adenosyl-L-homocysteine + H(+)</text>
        <dbReference type="Rhea" id="RHEA:20365"/>
        <dbReference type="ChEBI" id="CHEBI:15378"/>
        <dbReference type="ChEBI" id="CHEBI:57781"/>
        <dbReference type="ChEBI" id="CHEBI:57856"/>
        <dbReference type="ChEBI" id="CHEBI:58190"/>
        <dbReference type="ChEBI" id="CHEBI:59789"/>
        <dbReference type="EC" id="2.1.1.103"/>
    </reaction>
    <physiologicalReaction direction="left-to-right" evidence="5">
        <dbReference type="Rhea" id="RHEA:20366"/>
    </physiologicalReaction>
</comment>
<evidence type="ECO:0000256" key="2">
    <source>
        <dbReference type="ARBA" id="ARBA00022603"/>
    </source>
</evidence>
<dbReference type="CDD" id="cd02440">
    <property type="entry name" value="AdoMet_MTases"/>
    <property type="match status" value="1"/>
</dbReference>
<comment type="pathway">
    <text evidence="4">Phospholipid metabolism.</text>
</comment>
<keyword evidence="3" id="KW-0808">Transferase</keyword>
<organism evidence="7 8">
    <name type="scientific">Psychrobacillus faecigallinarum</name>
    <dbReference type="NCBI Taxonomy" id="2762235"/>
    <lineage>
        <taxon>Bacteria</taxon>
        <taxon>Bacillati</taxon>
        <taxon>Bacillota</taxon>
        <taxon>Bacilli</taxon>
        <taxon>Bacillales</taxon>
        <taxon>Bacillaceae</taxon>
        <taxon>Psychrobacillus</taxon>
    </lineage>
</organism>
<dbReference type="EMBL" id="JACSQO010000009">
    <property type="protein sequence ID" value="MBD7945596.1"/>
    <property type="molecule type" value="Genomic_DNA"/>
</dbReference>
<keyword evidence="2 7" id="KW-0489">Methyltransferase</keyword>
<evidence type="ECO:0000256" key="3">
    <source>
        <dbReference type="ARBA" id="ARBA00022679"/>
    </source>
</evidence>
<sequence length="234" mass="26562">MSNKYLDLLSYFGIGSAHPGGFGLTQFLLRKEKIQASESVLDIGCGTGKTSAFLSTKYGCSVTAVDNHPLMIKKARERLDLLEGTIHLIEGDIEHLNLEENSYDVIISESVLVFTNIGNTLSEIARMLKKDGRLLLIEMTGTSNLSEQVKEKVKELYGVQQLFSEEEWKDCLQKAGFQHIEMLEPPVNMEQIDIDDINPSSEIDMSLYDLWDEHNQFLNEYSDVVGYRIFRCRL</sequence>
<evidence type="ECO:0000256" key="5">
    <source>
        <dbReference type="ARBA" id="ARBA00047622"/>
    </source>
</evidence>
<accession>A0ABR8RCS7</accession>
<keyword evidence="8" id="KW-1185">Reference proteome</keyword>
<evidence type="ECO:0000313" key="7">
    <source>
        <dbReference type="EMBL" id="MBD7945596.1"/>
    </source>
</evidence>
<dbReference type="PANTHER" id="PTHR44307:SF2">
    <property type="entry name" value="PHOSPHOETHANOLAMINE METHYLTRANSFERASE ISOFORM X1"/>
    <property type="match status" value="1"/>
</dbReference>
<evidence type="ECO:0000259" key="6">
    <source>
        <dbReference type="Pfam" id="PF13649"/>
    </source>
</evidence>
<reference evidence="7 8" key="1">
    <citation type="submission" date="2020-08" db="EMBL/GenBank/DDBJ databases">
        <title>A Genomic Blueprint of the Chicken Gut Microbiome.</title>
        <authorList>
            <person name="Gilroy R."/>
            <person name="Ravi A."/>
            <person name="Getino M."/>
            <person name="Pursley I."/>
            <person name="Horton D.L."/>
            <person name="Alikhan N.-F."/>
            <person name="Baker D."/>
            <person name="Gharbi K."/>
            <person name="Hall N."/>
            <person name="Watson M."/>
            <person name="Adriaenssens E.M."/>
            <person name="Foster-Nyarko E."/>
            <person name="Jarju S."/>
            <person name="Secka A."/>
            <person name="Antonio M."/>
            <person name="Oren A."/>
            <person name="Chaudhuri R."/>
            <person name="La Ragione R.M."/>
            <person name="Hildebrand F."/>
            <person name="Pallen M.J."/>
        </authorList>
    </citation>
    <scope>NUCLEOTIDE SEQUENCE [LARGE SCALE GENOMIC DNA]</scope>
    <source>
        <strain evidence="7 8">Sa2BUA9</strain>
    </source>
</reference>
<dbReference type="Gene3D" id="3.40.50.150">
    <property type="entry name" value="Vaccinia Virus protein VP39"/>
    <property type="match status" value="1"/>
</dbReference>
<proteinExistence type="predicted"/>
<dbReference type="GO" id="GO:0032259">
    <property type="term" value="P:methylation"/>
    <property type="evidence" value="ECO:0007669"/>
    <property type="project" value="UniProtKB-KW"/>
</dbReference>
<name>A0ABR8RCS7_9BACI</name>
<evidence type="ECO:0000313" key="8">
    <source>
        <dbReference type="Proteomes" id="UP000640786"/>
    </source>
</evidence>
<dbReference type="Proteomes" id="UP000640786">
    <property type="component" value="Unassembled WGS sequence"/>
</dbReference>
<evidence type="ECO:0000256" key="4">
    <source>
        <dbReference type="ARBA" id="ARBA00025707"/>
    </source>
</evidence>
<evidence type="ECO:0000256" key="1">
    <source>
        <dbReference type="ARBA" id="ARBA00005189"/>
    </source>
</evidence>
<feature type="domain" description="Methyltransferase" evidence="6">
    <location>
        <begin position="40"/>
        <end position="132"/>
    </location>
</feature>
<dbReference type="RefSeq" id="WP_154310074.1">
    <property type="nucleotide sequence ID" value="NZ_JACSQO010000009.1"/>
</dbReference>
<dbReference type="InterPro" id="IPR041698">
    <property type="entry name" value="Methyltransf_25"/>
</dbReference>
<gene>
    <name evidence="7" type="ORF">H9650_15905</name>
</gene>